<evidence type="ECO:0000313" key="1">
    <source>
        <dbReference type="EMBL" id="MBJ7597349.1"/>
    </source>
</evidence>
<dbReference type="Proteomes" id="UP000612893">
    <property type="component" value="Unassembled WGS sequence"/>
</dbReference>
<organism evidence="1 2">
    <name type="scientific">Candidatus Nephthysia bennettiae</name>
    <dbReference type="NCBI Taxonomy" id="3127016"/>
    <lineage>
        <taxon>Bacteria</taxon>
        <taxon>Bacillati</taxon>
        <taxon>Candidatus Dormiibacterota</taxon>
        <taxon>Candidatus Dormibacteria</taxon>
        <taxon>Candidatus Dormibacterales</taxon>
        <taxon>Candidatus Dormibacteraceae</taxon>
        <taxon>Candidatus Nephthysia</taxon>
    </lineage>
</organism>
<name>A0A934N894_9BACT</name>
<keyword evidence="2" id="KW-1185">Reference proteome</keyword>
<dbReference type="AlphaFoldDB" id="A0A934N894"/>
<accession>A0A934N894</accession>
<gene>
    <name evidence="1" type="ORF">JF922_04595</name>
</gene>
<reference evidence="1" key="1">
    <citation type="submission" date="2020-10" db="EMBL/GenBank/DDBJ databases">
        <title>Ca. Dormibacterota MAGs.</title>
        <authorList>
            <person name="Montgomery K."/>
        </authorList>
    </citation>
    <scope>NUCLEOTIDE SEQUENCE [LARGE SCALE GENOMIC DNA]</scope>
    <source>
        <strain evidence="1">SC8812_S17_10</strain>
    </source>
</reference>
<dbReference type="EMBL" id="JAEKNR010000056">
    <property type="protein sequence ID" value="MBJ7597349.1"/>
    <property type="molecule type" value="Genomic_DNA"/>
</dbReference>
<protein>
    <submittedName>
        <fullName evidence="1">Uncharacterized protein</fullName>
    </submittedName>
</protein>
<sequence>MARTMSGSWLASPVAELAVAPAGDDKLVINRSELRQELSNLLDQREAHRADH</sequence>
<comment type="caution">
    <text evidence="1">The sequence shown here is derived from an EMBL/GenBank/DDBJ whole genome shotgun (WGS) entry which is preliminary data.</text>
</comment>
<evidence type="ECO:0000313" key="2">
    <source>
        <dbReference type="Proteomes" id="UP000612893"/>
    </source>
</evidence>
<proteinExistence type="predicted"/>